<sequence length="317" mass="34481">MEKIIFDTDPGIDDAMAILFAQACSNIDLIGITTGFGNANIATATRNALFLKKQFKLAADVARGAAEPLVIPVDEPADFVHGDNGLGNIDIDESNLPSVAPLAAPDYIIEKLKESPGEITLVAVGRMTNLALALRKCPEIKSLVKQVVIMGGAFGHNGKTGNVTPFAEANIIGDPHAADEVLRADWPVTVVGLDVTTKTIMSNAYLHGLQKTSPKYGKFIYDITRFYANFHQQTDQVDGIYVHDSSAIMYVSAPHLFTTVEGPIRVITEGPAIGHTMQKTQTKRYPVDAWSDYPSQKVCCDVDVENYLRIYQQELAN</sequence>
<reference evidence="8 9" key="2">
    <citation type="journal article" date="2018" name="Nat. Biotechnol.">
        <title>A standardized bacterial taxonomy based on genome phylogeny substantially revises the tree of life.</title>
        <authorList>
            <person name="Parks D.H."/>
            <person name="Chuvochina M."/>
            <person name="Waite D.W."/>
            <person name="Rinke C."/>
            <person name="Skarshewski A."/>
            <person name="Chaumeil P.A."/>
            <person name="Hugenholtz P."/>
        </authorList>
    </citation>
    <scope>NUCLEOTIDE SEQUENCE [LARGE SCALE GENOMIC DNA]</scope>
    <source>
        <strain evidence="6">UBA11621</strain>
        <strain evidence="5">UBA11978</strain>
    </source>
</reference>
<feature type="domain" description="Inosine/uridine-preferring nucleoside hydrolase" evidence="3">
    <location>
        <begin position="4"/>
        <end position="308"/>
    </location>
</feature>
<dbReference type="KEGG" id="aal:EP13_05670"/>
<dbReference type="eggNOG" id="COG1957">
    <property type="taxonomic scope" value="Bacteria"/>
</dbReference>
<dbReference type="InterPro" id="IPR023186">
    <property type="entry name" value="IUNH"/>
</dbReference>
<dbReference type="Gene3D" id="3.90.245.10">
    <property type="entry name" value="Ribonucleoside hydrolase-like"/>
    <property type="match status" value="1"/>
</dbReference>
<evidence type="ECO:0000256" key="2">
    <source>
        <dbReference type="ARBA" id="ARBA00023295"/>
    </source>
</evidence>
<keyword evidence="7" id="KW-1185">Reference proteome</keyword>
<evidence type="ECO:0000313" key="5">
    <source>
        <dbReference type="EMBL" id="HAW77678.1"/>
    </source>
</evidence>
<dbReference type="EMBL" id="DONK01000146">
    <property type="protein sequence ID" value="HBU51589.1"/>
    <property type="molecule type" value="Genomic_DNA"/>
</dbReference>
<dbReference type="GeneID" id="78254417"/>
<dbReference type="GO" id="GO:0005829">
    <property type="term" value="C:cytosol"/>
    <property type="evidence" value="ECO:0007669"/>
    <property type="project" value="TreeGrafter"/>
</dbReference>
<evidence type="ECO:0000313" key="9">
    <source>
        <dbReference type="Proteomes" id="UP000264779"/>
    </source>
</evidence>
<organism evidence="4 7">
    <name type="scientific">Alteromonas australica</name>
    <dbReference type="NCBI Taxonomy" id="589873"/>
    <lineage>
        <taxon>Bacteria</taxon>
        <taxon>Pseudomonadati</taxon>
        <taxon>Pseudomonadota</taxon>
        <taxon>Gammaproteobacteria</taxon>
        <taxon>Alteromonadales</taxon>
        <taxon>Alteromonadaceae</taxon>
        <taxon>Alteromonas/Salinimonas group</taxon>
        <taxon>Alteromonas</taxon>
    </lineage>
</organism>
<evidence type="ECO:0000313" key="8">
    <source>
        <dbReference type="Proteomes" id="UP000263517"/>
    </source>
</evidence>
<dbReference type="Proteomes" id="UP000263517">
    <property type="component" value="Unassembled WGS sequence"/>
</dbReference>
<keyword evidence="1 4" id="KW-0378">Hydrolase</keyword>
<dbReference type="Proteomes" id="UP000264779">
    <property type="component" value="Unassembled WGS sequence"/>
</dbReference>
<dbReference type="EMBL" id="CP008849">
    <property type="protein sequence ID" value="AIF98232.1"/>
    <property type="molecule type" value="Genomic_DNA"/>
</dbReference>
<dbReference type="AlphaFoldDB" id="A0A075P4K4"/>
<dbReference type="EMBL" id="DNAN01000638">
    <property type="protein sequence ID" value="HAW77678.1"/>
    <property type="molecule type" value="Genomic_DNA"/>
</dbReference>
<evidence type="ECO:0000256" key="1">
    <source>
        <dbReference type="ARBA" id="ARBA00022801"/>
    </source>
</evidence>
<gene>
    <name evidence="5" type="ORF">DCW74_18325</name>
    <name evidence="6" type="ORF">DEB45_10045</name>
    <name evidence="4" type="ORF">EP13_05670</name>
</gene>
<dbReference type="RefSeq" id="WP_044056424.1">
    <property type="nucleotide sequence ID" value="NZ_CAJXAX010000018.1"/>
</dbReference>
<dbReference type="CDD" id="cd02650">
    <property type="entry name" value="nuc_hydro_CaPnhB"/>
    <property type="match status" value="1"/>
</dbReference>
<proteinExistence type="predicted"/>
<dbReference type="GO" id="GO:0008477">
    <property type="term" value="F:purine nucleosidase activity"/>
    <property type="evidence" value="ECO:0007669"/>
    <property type="project" value="TreeGrafter"/>
</dbReference>
<evidence type="ECO:0000259" key="3">
    <source>
        <dbReference type="Pfam" id="PF01156"/>
    </source>
</evidence>
<evidence type="ECO:0000313" key="6">
    <source>
        <dbReference type="EMBL" id="HBU51589.1"/>
    </source>
</evidence>
<dbReference type="SUPFAM" id="SSF53590">
    <property type="entry name" value="Nucleoside hydrolase"/>
    <property type="match status" value="1"/>
</dbReference>
<dbReference type="Pfam" id="PF01156">
    <property type="entry name" value="IU_nuc_hydro"/>
    <property type="match status" value="1"/>
</dbReference>
<reference evidence="4 7" key="1">
    <citation type="submission" date="2014-06" db="EMBL/GenBank/DDBJ databases">
        <title>Genomes of Alteromonas australica, a world apart.</title>
        <authorList>
            <person name="Gonzaga A."/>
            <person name="Lopez-Perez M."/>
            <person name="Rodriguez-Valera F."/>
        </authorList>
    </citation>
    <scope>NUCLEOTIDE SEQUENCE [LARGE SCALE GENOMIC DNA]</scope>
    <source>
        <strain evidence="4 7">H 17</strain>
    </source>
</reference>
<keyword evidence="2" id="KW-0326">Glycosidase</keyword>
<dbReference type="STRING" id="589873.EP12_05755"/>
<dbReference type="InterPro" id="IPR036452">
    <property type="entry name" value="Ribo_hydro-like"/>
</dbReference>
<evidence type="ECO:0000313" key="4">
    <source>
        <dbReference type="EMBL" id="AIF98232.1"/>
    </source>
</evidence>
<protein>
    <submittedName>
        <fullName evidence="4">Nucleoside hydrolase</fullName>
    </submittedName>
</protein>
<evidence type="ECO:0000313" key="7">
    <source>
        <dbReference type="Proteomes" id="UP000056090"/>
    </source>
</evidence>
<dbReference type="InterPro" id="IPR001910">
    <property type="entry name" value="Inosine/uridine_hydrolase_dom"/>
</dbReference>
<name>A0A075P4K4_9ALTE</name>
<accession>A0A075P4K4</accession>
<dbReference type="GO" id="GO:0006152">
    <property type="term" value="P:purine nucleoside catabolic process"/>
    <property type="evidence" value="ECO:0007669"/>
    <property type="project" value="TreeGrafter"/>
</dbReference>
<dbReference type="PANTHER" id="PTHR12304">
    <property type="entry name" value="INOSINE-URIDINE PREFERRING NUCLEOSIDE HYDROLASE"/>
    <property type="match status" value="1"/>
</dbReference>
<dbReference type="PANTHER" id="PTHR12304:SF4">
    <property type="entry name" value="URIDINE NUCLEOSIDASE"/>
    <property type="match status" value="1"/>
</dbReference>
<dbReference type="Proteomes" id="UP000056090">
    <property type="component" value="Chromosome"/>
</dbReference>